<dbReference type="GO" id="GO:0000155">
    <property type="term" value="F:phosphorelay sensor kinase activity"/>
    <property type="evidence" value="ECO:0007669"/>
    <property type="project" value="InterPro"/>
</dbReference>
<name>A0A081CYM4_9HYPH</name>
<dbReference type="CDD" id="cd00082">
    <property type="entry name" value="HisKA"/>
    <property type="match status" value="1"/>
</dbReference>
<reference evidence="9 10" key="1">
    <citation type="submission" date="2014-08" db="EMBL/GenBank/DDBJ databases">
        <title>Whole genome shotgun sequence of Rhizobium rubi NBRC 13261.</title>
        <authorList>
            <person name="Katano-Makiyama Y."/>
            <person name="Hosoyama A."/>
            <person name="Hashimoto M."/>
            <person name="Hosoyama Y."/>
            <person name="Noguchi M."/>
            <person name="Tsuchikane K."/>
            <person name="Uohara A."/>
            <person name="Ohji S."/>
            <person name="Ichikawa N."/>
            <person name="Kimura A."/>
            <person name="Yamazoe A."/>
            <person name="Fujita N."/>
        </authorList>
    </citation>
    <scope>NUCLEOTIDE SEQUENCE [LARGE SCALE GENOMIC DNA]</scope>
    <source>
        <strain evidence="9 10">NBRC 13261</strain>
    </source>
</reference>
<dbReference type="PROSITE" id="PS50112">
    <property type="entry name" value="PAS"/>
    <property type="match status" value="2"/>
</dbReference>
<protein>
    <recommendedName>
        <fullName evidence="2">histidine kinase</fullName>
        <ecNumber evidence="2">2.7.13.3</ecNumber>
    </recommendedName>
</protein>
<dbReference type="InterPro" id="IPR001789">
    <property type="entry name" value="Sig_transdc_resp-reg_receiver"/>
</dbReference>
<dbReference type="Gene3D" id="3.30.450.20">
    <property type="entry name" value="PAS domain"/>
    <property type="match status" value="3"/>
</dbReference>
<dbReference type="InterPro" id="IPR001610">
    <property type="entry name" value="PAC"/>
</dbReference>
<dbReference type="PROSITE" id="PS50113">
    <property type="entry name" value="PAC"/>
    <property type="match status" value="1"/>
</dbReference>
<dbReference type="Pfam" id="PF02518">
    <property type="entry name" value="HATPase_c"/>
    <property type="match status" value="1"/>
</dbReference>
<dbReference type="InterPro" id="IPR005467">
    <property type="entry name" value="His_kinase_dom"/>
</dbReference>
<dbReference type="InterPro" id="IPR035965">
    <property type="entry name" value="PAS-like_dom_sf"/>
</dbReference>
<dbReference type="InterPro" id="IPR013656">
    <property type="entry name" value="PAS_4"/>
</dbReference>
<dbReference type="NCBIfam" id="TIGR00229">
    <property type="entry name" value="sensory_box"/>
    <property type="match status" value="3"/>
</dbReference>
<dbReference type="SMART" id="SM00448">
    <property type="entry name" value="REC"/>
    <property type="match status" value="1"/>
</dbReference>
<dbReference type="Pfam" id="PF00072">
    <property type="entry name" value="Response_reg"/>
    <property type="match status" value="1"/>
</dbReference>
<dbReference type="SMART" id="SM00091">
    <property type="entry name" value="PAS"/>
    <property type="match status" value="2"/>
</dbReference>
<organism evidence="9 10">
    <name type="scientific">Agrobacterium rubi TR3 = NBRC 13261</name>
    <dbReference type="NCBI Taxonomy" id="1368415"/>
    <lineage>
        <taxon>Bacteria</taxon>
        <taxon>Pseudomonadati</taxon>
        <taxon>Pseudomonadota</taxon>
        <taxon>Alphaproteobacteria</taxon>
        <taxon>Hyphomicrobiales</taxon>
        <taxon>Rhizobiaceae</taxon>
        <taxon>Rhizobium/Agrobacterium group</taxon>
        <taxon>Agrobacterium</taxon>
    </lineage>
</organism>
<dbReference type="InterPro" id="IPR000014">
    <property type="entry name" value="PAS"/>
</dbReference>
<keyword evidence="3 4" id="KW-0597">Phosphoprotein</keyword>
<dbReference type="PROSITE" id="PS50109">
    <property type="entry name" value="HIS_KIN"/>
    <property type="match status" value="1"/>
</dbReference>
<feature type="domain" description="PAS" evidence="7">
    <location>
        <begin position="173"/>
        <end position="249"/>
    </location>
</feature>
<dbReference type="InterPro" id="IPR003594">
    <property type="entry name" value="HATPase_dom"/>
</dbReference>
<dbReference type="InterPro" id="IPR013655">
    <property type="entry name" value="PAS_fold_3"/>
</dbReference>
<proteinExistence type="predicted"/>
<dbReference type="InterPro" id="IPR000700">
    <property type="entry name" value="PAS-assoc_C"/>
</dbReference>
<dbReference type="CDD" id="cd18161">
    <property type="entry name" value="REC_hyHK_blue-like"/>
    <property type="match status" value="1"/>
</dbReference>
<feature type="domain" description="PAS" evidence="7">
    <location>
        <begin position="313"/>
        <end position="362"/>
    </location>
</feature>
<dbReference type="SMART" id="SM00387">
    <property type="entry name" value="HATPase_c"/>
    <property type="match status" value="1"/>
</dbReference>
<evidence type="ECO:0000256" key="1">
    <source>
        <dbReference type="ARBA" id="ARBA00000085"/>
    </source>
</evidence>
<dbReference type="eggNOG" id="COG4191">
    <property type="taxonomic scope" value="Bacteria"/>
</dbReference>
<dbReference type="EC" id="2.7.13.3" evidence="2"/>
<dbReference type="eggNOG" id="COG2202">
    <property type="taxonomic scope" value="Bacteria"/>
</dbReference>
<comment type="caution">
    <text evidence="9">The sequence shown here is derived from an EMBL/GenBank/DDBJ whole genome shotgun (WGS) entry which is preliminary data.</text>
</comment>
<dbReference type="Gene3D" id="1.10.287.130">
    <property type="match status" value="1"/>
</dbReference>
<dbReference type="Gene3D" id="3.30.565.10">
    <property type="entry name" value="Histidine kinase-like ATPase, C-terminal domain"/>
    <property type="match status" value="1"/>
</dbReference>
<dbReference type="Gene3D" id="3.40.50.2300">
    <property type="match status" value="1"/>
</dbReference>
<dbReference type="SMART" id="SM00086">
    <property type="entry name" value="PAC"/>
    <property type="match status" value="3"/>
</dbReference>
<dbReference type="Pfam" id="PF00512">
    <property type="entry name" value="HisKA"/>
    <property type="match status" value="1"/>
</dbReference>
<dbReference type="RefSeq" id="WP_052816099.1">
    <property type="nucleotide sequence ID" value="NZ_BBJU01000020.1"/>
</dbReference>
<dbReference type="SUPFAM" id="SSF52172">
    <property type="entry name" value="CheY-like"/>
    <property type="match status" value="1"/>
</dbReference>
<dbReference type="InterPro" id="IPR036890">
    <property type="entry name" value="HATPase_C_sf"/>
</dbReference>
<dbReference type="PRINTS" id="PR00344">
    <property type="entry name" value="BCTRLSENSOR"/>
</dbReference>
<feature type="domain" description="Histidine kinase" evidence="5">
    <location>
        <begin position="433"/>
        <end position="657"/>
    </location>
</feature>
<dbReference type="PANTHER" id="PTHR43065">
    <property type="entry name" value="SENSOR HISTIDINE KINASE"/>
    <property type="match status" value="1"/>
</dbReference>
<gene>
    <name evidence="9" type="ORF">RRU01S_20_00310</name>
</gene>
<dbReference type="InterPro" id="IPR003661">
    <property type="entry name" value="HisK_dim/P_dom"/>
</dbReference>
<dbReference type="InterPro" id="IPR004358">
    <property type="entry name" value="Sig_transdc_His_kin-like_C"/>
</dbReference>
<evidence type="ECO:0000259" key="8">
    <source>
        <dbReference type="PROSITE" id="PS50113"/>
    </source>
</evidence>
<evidence type="ECO:0000313" key="9">
    <source>
        <dbReference type="EMBL" id="GAK71770.1"/>
    </source>
</evidence>
<accession>A0A081CYM4</accession>
<dbReference type="SUPFAM" id="SSF55874">
    <property type="entry name" value="ATPase domain of HSP90 chaperone/DNA topoisomerase II/histidine kinase"/>
    <property type="match status" value="1"/>
</dbReference>
<feature type="domain" description="Response regulatory" evidence="6">
    <location>
        <begin position="681"/>
        <end position="797"/>
    </location>
</feature>
<dbReference type="SMART" id="SM00388">
    <property type="entry name" value="HisKA"/>
    <property type="match status" value="1"/>
</dbReference>
<dbReference type="OrthoDB" id="9796100at2"/>
<comment type="catalytic activity">
    <reaction evidence="1">
        <text>ATP + protein L-histidine = ADP + protein N-phospho-L-histidine.</text>
        <dbReference type="EC" id="2.7.13.3"/>
    </reaction>
</comment>
<dbReference type="eggNOG" id="COG0784">
    <property type="taxonomic scope" value="Bacteria"/>
</dbReference>
<evidence type="ECO:0000259" key="5">
    <source>
        <dbReference type="PROSITE" id="PS50109"/>
    </source>
</evidence>
<evidence type="ECO:0000313" key="10">
    <source>
        <dbReference type="Proteomes" id="UP000028701"/>
    </source>
</evidence>
<sequence length="801" mass="87465">MPAGSTRPSYLPETGETADLIHQFDWSTTSLGPIEQWSSTVRTAVAMMLRSPVAIATLWGDDGIMIYNDAYVEIAGKRHPGLLGAKLREGWPEAANFNDAVMKTGMAGKTLSYKDQEFTLFRNGGPEHVWLDLDYSPVVDDEGVTVGVFAVVRDTSERVKASHQLEALNEDLERQVLERVLEQGTTWNINPDMLAVVSMEGRFLATNPAWGKTLGYSAQDMRGFAYTDLLHPDDIPHAKAALAKLIAGEAVIEAENRYRAKNGVYRWFSWVCVPDHGKIYCIIRDVTDEKTARAERDQLWRLSQDMLARASYDGELSAVNPAWSVVLGWSELELLRNPYADIIHPEDVAGTTAALMEMAKTGHPTRFENRVLTKTGVWTPIDWTVSPEADNVNFIAVGRDLSEYKAREAELVDAQEQLRQAQKIEAIGQLTGGLAHDFNNILAGIGGSLEMMKTRLAQGRIGELDRYLVEASAATKRAAGLTQRLLAFSRRQTLDPKPTDLNSLVNGILELVHRSIGPSIEVETASAPGLWTTFVDAGQLENALLNLCINARDAMPEGGKITIETGNHWLDERAAKEQGLKAGEYVSLCVSDTGTGMSADVMARAFDPFYTTKPIGQGTGLGLSMVHGFAGQSDGAVRIDSKVGQGTTICIFLPRHSMDVQVEEAKAEPQSPTPQSSGGETILVVDDEPLVRMIAVEQLEDLGYAVLEAGDGPSAMAILNSDQRIDLLVTDVGLPNGMNGRQLAEAARLSRPDLGVLFITGYAENAVLNHGHLDHGMHVMTKPFQMDVFARKVNDLIGRSS</sequence>
<evidence type="ECO:0000259" key="7">
    <source>
        <dbReference type="PROSITE" id="PS50112"/>
    </source>
</evidence>
<dbReference type="Proteomes" id="UP000028701">
    <property type="component" value="Unassembled WGS sequence"/>
</dbReference>
<dbReference type="PANTHER" id="PTHR43065:SF42">
    <property type="entry name" value="TWO-COMPONENT SENSOR PPRA"/>
    <property type="match status" value="1"/>
</dbReference>
<feature type="domain" description="PAC" evidence="8">
    <location>
        <begin position="114"/>
        <end position="167"/>
    </location>
</feature>
<dbReference type="Pfam" id="PF08448">
    <property type="entry name" value="PAS_4"/>
    <property type="match status" value="1"/>
</dbReference>
<evidence type="ECO:0000259" key="6">
    <source>
        <dbReference type="PROSITE" id="PS50110"/>
    </source>
</evidence>
<dbReference type="PROSITE" id="PS50110">
    <property type="entry name" value="RESPONSE_REGULATORY"/>
    <property type="match status" value="1"/>
</dbReference>
<dbReference type="CDD" id="cd00130">
    <property type="entry name" value="PAS"/>
    <property type="match status" value="2"/>
</dbReference>
<dbReference type="InterPro" id="IPR036097">
    <property type="entry name" value="HisK_dim/P_sf"/>
</dbReference>
<evidence type="ECO:0000256" key="2">
    <source>
        <dbReference type="ARBA" id="ARBA00012438"/>
    </source>
</evidence>
<dbReference type="SUPFAM" id="SSF47384">
    <property type="entry name" value="Homodimeric domain of signal transducing histidine kinase"/>
    <property type="match status" value="1"/>
</dbReference>
<dbReference type="InterPro" id="IPR011006">
    <property type="entry name" value="CheY-like_superfamily"/>
</dbReference>
<feature type="modified residue" description="4-aspartylphosphate" evidence="4">
    <location>
        <position position="731"/>
    </location>
</feature>
<dbReference type="EMBL" id="BBJU01000020">
    <property type="protein sequence ID" value="GAK71770.1"/>
    <property type="molecule type" value="Genomic_DNA"/>
</dbReference>
<dbReference type="AlphaFoldDB" id="A0A081CYM4"/>
<dbReference type="Pfam" id="PF08447">
    <property type="entry name" value="PAS_3"/>
    <property type="match status" value="2"/>
</dbReference>
<dbReference type="SUPFAM" id="SSF55785">
    <property type="entry name" value="PYP-like sensor domain (PAS domain)"/>
    <property type="match status" value="3"/>
</dbReference>
<evidence type="ECO:0000256" key="3">
    <source>
        <dbReference type="ARBA" id="ARBA00022553"/>
    </source>
</evidence>
<evidence type="ECO:0000256" key="4">
    <source>
        <dbReference type="PROSITE-ProRule" id="PRU00169"/>
    </source>
</evidence>